<evidence type="ECO:0000313" key="2">
    <source>
        <dbReference type="Proteomes" id="UP000011971"/>
    </source>
</evidence>
<dbReference type="OrthoDB" id="5984161at2"/>
<protein>
    <recommendedName>
        <fullName evidence="3">DUF3011 domain-containing protein</fullName>
    </recommendedName>
</protein>
<dbReference type="InterPro" id="IPR021381">
    <property type="entry name" value="DUF3011"/>
</dbReference>
<evidence type="ECO:0008006" key="3">
    <source>
        <dbReference type="Google" id="ProtNLM"/>
    </source>
</evidence>
<dbReference type="EMBL" id="AOGE01000039">
    <property type="protein sequence ID" value="ELT48238.1"/>
    <property type="molecule type" value="Genomic_DNA"/>
</dbReference>
<organism evidence="1 2">
    <name type="scientific">Brucella intermedia M86</name>
    <dbReference type="NCBI Taxonomy" id="1234597"/>
    <lineage>
        <taxon>Bacteria</taxon>
        <taxon>Pseudomonadati</taxon>
        <taxon>Pseudomonadota</taxon>
        <taxon>Alphaproteobacteria</taxon>
        <taxon>Hyphomicrobiales</taxon>
        <taxon>Brucellaceae</taxon>
        <taxon>Brucella/Ochrobactrum group</taxon>
        <taxon>Brucella</taxon>
    </lineage>
</organism>
<dbReference type="Pfam" id="PF11218">
    <property type="entry name" value="DUF3011"/>
    <property type="match status" value="1"/>
</dbReference>
<name>M5JMV7_9HYPH</name>
<proteinExistence type="predicted"/>
<accession>M5JMV7</accession>
<sequence>MKSREPVAQKFPRIRRLMMSRWTIAAMVLAGGTFIPPVVFEAGAQTTVECRSRDYKYDECYAGPLSRPQLIHQTSSASCILNRTWGYNPKSRYIWVAQGCSGVFADVGGYHHGRGDGFDPGARQYDHRGHDVGGVVAGAVLGAIVEGMLTDHPKKHHHTTSNHRDTDDYNGCHGIGCNVDRPNDSGEIDTTPQFDRNGEPNYDTHGNYIGCHGVGCLVDSQD</sequence>
<dbReference type="RefSeq" id="WP_006472041.1">
    <property type="nucleotide sequence ID" value="NZ_AOGE01000039.1"/>
</dbReference>
<gene>
    <name evidence="1" type="ORF">D584_15413</name>
</gene>
<evidence type="ECO:0000313" key="1">
    <source>
        <dbReference type="EMBL" id="ELT48238.1"/>
    </source>
</evidence>
<comment type="caution">
    <text evidence="1">The sequence shown here is derived from an EMBL/GenBank/DDBJ whole genome shotgun (WGS) entry which is preliminary data.</text>
</comment>
<dbReference type="GeneID" id="57305131"/>
<dbReference type="Proteomes" id="UP000011971">
    <property type="component" value="Unassembled WGS sequence"/>
</dbReference>
<reference evidence="1 2" key="1">
    <citation type="journal article" date="2013" name="Gut Pathog.">
        <title>Draft genome of Ochrobactrum intermedium strain M86 isolated from non-ulcer dyspeptic individual from India.</title>
        <authorList>
            <person name="Kulkarni G."/>
            <person name="Dhotre D."/>
            <person name="Dharne M."/>
            <person name="Shetty S."/>
            <person name="Chowdhury S."/>
            <person name="Misra V."/>
            <person name="Misra S."/>
            <person name="Patole M."/>
            <person name="Shouche Y."/>
        </authorList>
    </citation>
    <scope>NUCLEOTIDE SEQUENCE [LARGE SCALE GENOMIC DNA]</scope>
    <source>
        <strain evidence="1 2">M86</strain>
    </source>
</reference>
<dbReference type="AlphaFoldDB" id="M5JMV7"/>